<organism evidence="3 4">
    <name type="scientific">Caenorhabditis bovis</name>
    <dbReference type="NCBI Taxonomy" id="2654633"/>
    <lineage>
        <taxon>Eukaryota</taxon>
        <taxon>Metazoa</taxon>
        <taxon>Ecdysozoa</taxon>
        <taxon>Nematoda</taxon>
        <taxon>Chromadorea</taxon>
        <taxon>Rhabditida</taxon>
        <taxon>Rhabditina</taxon>
        <taxon>Rhabditomorpha</taxon>
        <taxon>Rhabditoidea</taxon>
        <taxon>Rhabditidae</taxon>
        <taxon>Peloderinae</taxon>
        <taxon>Caenorhabditis</taxon>
    </lineage>
</organism>
<dbReference type="InterPro" id="IPR016064">
    <property type="entry name" value="NAD/diacylglycerol_kinase_sf"/>
</dbReference>
<dbReference type="Gene3D" id="3.40.50.10330">
    <property type="entry name" value="Probable inorganic polyphosphate/atp-NAD kinase, domain 1"/>
    <property type="match status" value="1"/>
</dbReference>
<dbReference type="PANTHER" id="PTHR13158:SF5">
    <property type="entry name" value="NAD KINASE 2, MITOCHONDRIAL"/>
    <property type="match status" value="1"/>
</dbReference>
<evidence type="ECO:0000313" key="4">
    <source>
        <dbReference type="Proteomes" id="UP000494206"/>
    </source>
</evidence>
<evidence type="ECO:0000313" key="3">
    <source>
        <dbReference type="EMBL" id="CAB3411406.1"/>
    </source>
</evidence>
<dbReference type="Proteomes" id="UP000494206">
    <property type="component" value="Unassembled WGS sequence"/>
</dbReference>
<dbReference type="OrthoDB" id="185618at2759"/>
<sequence length="538" mass="61508">MRMRIRAAEQLRQITNACQTTATVAPPRFPEPVQAGGRFWTEPNSRMRLPRSLAAPLYLTQNTSSKRTMGSSMENPVFKPKRVLILSKLTRYEFEKKVNKGCDDVQLQNILRKRGSDYDRLLMKHKIHHSYLSTLQRELQSAGIESKLVRRFDYTQEAVDWADAIFSAGGDGTFLMASSKVKSKEKPVIGINTDPQGSEGYMCLMRKLPEENLSAALKRLFRGEFEWLYRQRIRISLTSDDDIGDAIELHDQQLNRDPSTTRWTDNPRSPAREVEECMSLSPPVKRNLHGRLNGKEIVELPVLALNEVGRHWFWEWLEKQGYYEIGLNDGKMVKQKSSGITICTGTGSTSWHFNINKLTEQCVQDLMKIVAEQCKVKIPYDDKDVISEVCTKFNQQLIFDPDRLQMAFSVRDPVFNATFPPADPRGFADKILIKSRGYDAHLVIDGGISYRFNDGAEATMECQIKKMHKSALIILIVAVALISATEDKKAVRSLPLNRFVAPSTFERKTEEGVEMDRKAFEEAGEPWYNLFDFSYWLA</sequence>
<reference evidence="3 4" key="1">
    <citation type="submission" date="2020-04" db="EMBL/GenBank/DDBJ databases">
        <authorList>
            <person name="Laetsch R D."/>
            <person name="Stevens L."/>
            <person name="Kumar S."/>
            <person name="Blaxter L. M."/>
        </authorList>
    </citation>
    <scope>NUCLEOTIDE SEQUENCE [LARGE SCALE GENOMIC DNA]</scope>
</reference>
<dbReference type="EMBL" id="CADEPM010000013">
    <property type="protein sequence ID" value="CAB3411406.1"/>
    <property type="molecule type" value="Genomic_DNA"/>
</dbReference>
<evidence type="ECO:0000256" key="2">
    <source>
        <dbReference type="ARBA" id="ARBA00012120"/>
    </source>
</evidence>
<dbReference type="SUPFAM" id="SSF111331">
    <property type="entry name" value="NAD kinase/diacylglycerol kinase-like"/>
    <property type="match status" value="1"/>
</dbReference>
<gene>
    <name evidence="3" type="ORF">CBOVIS_LOCUS12802</name>
</gene>
<dbReference type="AlphaFoldDB" id="A0A8S1FG94"/>
<comment type="caution">
    <text evidence="3">The sequence shown here is derived from an EMBL/GenBank/DDBJ whole genome shotgun (WGS) entry which is preliminary data.</text>
</comment>
<dbReference type="PANTHER" id="PTHR13158">
    <property type="match status" value="1"/>
</dbReference>
<dbReference type="GO" id="GO:0006741">
    <property type="term" value="P:NADP+ biosynthetic process"/>
    <property type="evidence" value="ECO:0007669"/>
    <property type="project" value="InterPro"/>
</dbReference>
<protein>
    <recommendedName>
        <fullName evidence="2">NAD(+) kinase</fullName>
        <ecNumber evidence="2">2.7.1.23</ecNumber>
    </recommendedName>
</protein>
<proteinExistence type="inferred from homology"/>
<dbReference type="GO" id="GO:0005739">
    <property type="term" value="C:mitochondrion"/>
    <property type="evidence" value="ECO:0007669"/>
    <property type="project" value="TreeGrafter"/>
</dbReference>
<dbReference type="InterPro" id="IPR002504">
    <property type="entry name" value="NADK"/>
</dbReference>
<dbReference type="EC" id="2.7.1.23" evidence="2"/>
<dbReference type="InterPro" id="IPR017438">
    <property type="entry name" value="ATP-NAD_kinase_N"/>
</dbReference>
<keyword evidence="4" id="KW-1185">Reference proteome</keyword>
<name>A0A8S1FG94_9PELO</name>
<comment type="similarity">
    <text evidence="1">Belongs to the NAD kinase family.</text>
</comment>
<dbReference type="GO" id="GO:0003951">
    <property type="term" value="F:NAD+ kinase activity"/>
    <property type="evidence" value="ECO:0007669"/>
    <property type="project" value="UniProtKB-EC"/>
</dbReference>
<evidence type="ECO:0000256" key="1">
    <source>
        <dbReference type="ARBA" id="ARBA00010995"/>
    </source>
</evidence>
<dbReference type="Pfam" id="PF01513">
    <property type="entry name" value="NAD_kinase"/>
    <property type="match status" value="1"/>
</dbReference>
<dbReference type="GO" id="GO:0019674">
    <property type="term" value="P:NAD+ metabolic process"/>
    <property type="evidence" value="ECO:0007669"/>
    <property type="project" value="TreeGrafter"/>
</dbReference>
<accession>A0A8S1FG94</accession>